<dbReference type="EMBL" id="CP065321">
    <property type="protein sequence ID" value="QQR29042.1"/>
    <property type="molecule type" value="Genomic_DNA"/>
</dbReference>
<proteinExistence type="predicted"/>
<evidence type="ECO:0000313" key="6">
    <source>
        <dbReference type="Proteomes" id="UP000596035"/>
    </source>
</evidence>
<keyword evidence="5" id="KW-1185">Reference proteome</keyword>
<gene>
    <name evidence="1" type="ORF">ADH66_03215</name>
    <name evidence="2" type="ORF">ADH66_18800</name>
    <name evidence="4" type="ORF">I5Q82_09220</name>
    <name evidence="3" type="ORF">I5Q82_13270</name>
</gene>
<evidence type="ECO:0000313" key="3">
    <source>
        <dbReference type="EMBL" id="QQR29042.1"/>
    </source>
</evidence>
<dbReference type="RefSeq" id="WP_084384265.1">
    <property type="nucleotide sequence ID" value="NZ_CP021422.1"/>
</dbReference>
<dbReference type="EMBL" id="CP021422">
    <property type="protein sequence ID" value="ASB39750.1"/>
    <property type="molecule type" value="Genomic_DNA"/>
</dbReference>
<organism evidence="4 6">
    <name type="scientific">Acutalibacter muris</name>
    <dbReference type="NCBI Taxonomy" id="1796620"/>
    <lineage>
        <taxon>Bacteria</taxon>
        <taxon>Bacillati</taxon>
        <taxon>Bacillota</taxon>
        <taxon>Clostridia</taxon>
        <taxon>Eubacteriales</taxon>
        <taxon>Acutalibacteraceae</taxon>
        <taxon>Acutalibacter</taxon>
    </lineage>
</organism>
<evidence type="ECO:0000313" key="1">
    <source>
        <dbReference type="EMBL" id="ASB39750.1"/>
    </source>
</evidence>
<sequence>MIKVKIANKNGAELERELPTDIHQLYHDMREAGISRPPKNILLHDDKDVEVTLSSDSKIGNRLLRVFGKNDTLADANTVAFAVSSAREEILTDLEQNIVHNQYLIKEMLFDDIKAMTQAAGPVKLTFYCPLVGQLDDGECDEYIEVGSGFLTAYQDQIELGIADEQVPEMGDMAQYLGDNPGVADKLMPAVWTVEEIDGRLLGRIDCHLKELLTPDEMADLREEILGQCSDGLGEGFEQRPIETDEGDLYVSYWNSSDDYFLCTEDELDEHLEPHQGMGGI</sequence>
<dbReference type="Proteomes" id="UP000596035">
    <property type="component" value="Chromosome"/>
</dbReference>
<evidence type="ECO:0000313" key="5">
    <source>
        <dbReference type="Proteomes" id="UP000196710"/>
    </source>
</evidence>
<reference evidence="4 6" key="3">
    <citation type="submission" date="2020-11" db="EMBL/GenBank/DDBJ databases">
        <title>Closed and high quality bacterial genomes of the OMM12 community.</title>
        <authorList>
            <person name="Marbouty M."/>
            <person name="Lamy-Besnier Q."/>
            <person name="Debarbieux L."/>
            <person name="Koszul R."/>
        </authorList>
    </citation>
    <scope>NUCLEOTIDE SEQUENCE [LARGE SCALE GENOMIC DNA]</scope>
    <source>
        <strain evidence="4 6">KB18</strain>
    </source>
</reference>
<dbReference type="AlphaFoldDB" id="A0A1Z2XVP0"/>
<evidence type="ECO:0000313" key="2">
    <source>
        <dbReference type="EMBL" id="ASB42517.1"/>
    </source>
</evidence>
<dbReference type="EMBL" id="CP065321">
    <property type="protein sequence ID" value="QQR31811.1"/>
    <property type="molecule type" value="Genomic_DNA"/>
</dbReference>
<reference evidence="1" key="1">
    <citation type="journal article" date="2017" name="Genome Announc.">
        <title>High-Quality Whole-Genome Sequences of the Oligo-Mouse-Microbiota Bacterial Community.</title>
        <authorList>
            <person name="Garzetti D."/>
            <person name="Brugiroux S."/>
            <person name="Bunk B."/>
            <person name="Pukall R."/>
            <person name="McCoy K.D."/>
            <person name="Macpherson A.J."/>
            <person name="Stecher B."/>
        </authorList>
    </citation>
    <scope>NUCLEOTIDE SEQUENCE</scope>
    <source>
        <strain evidence="1">KB18</strain>
    </source>
</reference>
<name>A0A1Z2XVP0_9FIRM</name>
<dbReference type="Proteomes" id="UP000196710">
    <property type="component" value="Chromosome"/>
</dbReference>
<reference evidence="5" key="2">
    <citation type="submission" date="2017-05" db="EMBL/GenBank/DDBJ databases">
        <title>Improved OligoMM genomes.</title>
        <authorList>
            <person name="Garzetti D."/>
        </authorList>
    </citation>
    <scope>NUCLEOTIDE SEQUENCE [LARGE SCALE GENOMIC DNA]</scope>
    <source>
        <strain evidence="5">KB18</strain>
    </source>
</reference>
<dbReference type="KEGG" id="amur:ADH66_18800"/>
<accession>A0A1Z2XVP0</accession>
<dbReference type="KEGG" id="amur:ADH66_03215"/>
<protein>
    <submittedName>
        <fullName evidence="4">Uncharacterized protein</fullName>
    </submittedName>
</protein>
<dbReference type="EMBL" id="CP021422">
    <property type="protein sequence ID" value="ASB42517.1"/>
    <property type="molecule type" value="Genomic_DNA"/>
</dbReference>
<evidence type="ECO:0000313" key="4">
    <source>
        <dbReference type="EMBL" id="QQR31811.1"/>
    </source>
</evidence>